<evidence type="ECO:0000313" key="3">
    <source>
        <dbReference type="Proteomes" id="UP000275408"/>
    </source>
</evidence>
<accession>A0A3M6UCT0</accession>
<dbReference type="PANTHER" id="PTHR12301">
    <property type="entry name" value="SAM-DOMAIN, SH3 AND NUCLEAR LOCALIZATION SIGNALS PROTEIN RELATED"/>
    <property type="match status" value="1"/>
</dbReference>
<evidence type="ECO:0000259" key="1">
    <source>
        <dbReference type="PROSITE" id="PS50105"/>
    </source>
</evidence>
<dbReference type="AlphaFoldDB" id="A0A3M6UCT0"/>
<evidence type="ECO:0000313" key="2">
    <source>
        <dbReference type="EMBL" id="RMX51324.1"/>
    </source>
</evidence>
<protein>
    <recommendedName>
        <fullName evidence="1">SAM domain-containing protein</fullName>
    </recommendedName>
</protein>
<dbReference type="InterPro" id="IPR051725">
    <property type="entry name" value="SAM-SH3_domain_protein"/>
</dbReference>
<dbReference type="InterPro" id="IPR013761">
    <property type="entry name" value="SAM/pointed_sf"/>
</dbReference>
<dbReference type="PROSITE" id="PS50105">
    <property type="entry name" value="SAM_DOMAIN"/>
    <property type="match status" value="1"/>
</dbReference>
<dbReference type="PANTHER" id="PTHR12301:SF10">
    <property type="match status" value="1"/>
</dbReference>
<name>A0A3M6UCT0_POCDA</name>
<keyword evidence="3" id="KW-1185">Reference proteome</keyword>
<gene>
    <name evidence="2" type="ORF">pdam_00004671</name>
</gene>
<dbReference type="Pfam" id="PF00536">
    <property type="entry name" value="SAM_1"/>
    <property type="match status" value="1"/>
</dbReference>
<organism evidence="2 3">
    <name type="scientific">Pocillopora damicornis</name>
    <name type="common">Cauliflower coral</name>
    <name type="synonym">Millepora damicornis</name>
    <dbReference type="NCBI Taxonomy" id="46731"/>
    <lineage>
        <taxon>Eukaryota</taxon>
        <taxon>Metazoa</taxon>
        <taxon>Cnidaria</taxon>
        <taxon>Anthozoa</taxon>
        <taxon>Hexacorallia</taxon>
        <taxon>Scleractinia</taxon>
        <taxon>Astrocoeniina</taxon>
        <taxon>Pocilloporidae</taxon>
        <taxon>Pocillopora</taxon>
    </lineage>
</organism>
<sequence>MQTVMASRNAVENFLEKIGLERYGTRFLTQGYDRIIDLCILDEEDLDSLSIRERDDRFKILDAASLIDVADWLQHLDLDHESCYMERLRAEGIITIRDVKSREWSDELLDSLEIMIPGHRKRVKSAATFLKWHSAKEPDTRVVVLGYWGQPPGLKDNPHPFLCVQGHLKSDTGEDARSSELTEFIVDSGSDVVTATESLIQSLQLEYLRNVDSRGPYSTANKPLYRGILKLGTEEFEVEVIPEQVTSVGHVVMRKFKHLIDGKFHYWLKDDKPDETQPPHEEPE</sequence>
<dbReference type="OMA" id="DCEEDLC"/>
<dbReference type="SUPFAM" id="SSF47769">
    <property type="entry name" value="SAM/Pointed domain"/>
    <property type="match status" value="2"/>
</dbReference>
<proteinExistence type="predicted"/>
<comment type="caution">
    <text evidence="2">The sequence shown here is derived from an EMBL/GenBank/DDBJ whole genome shotgun (WGS) entry which is preliminary data.</text>
</comment>
<dbReference type="Proteomes" id="UP000275408">
    <property type="component" value="Unassembled WGS sequence"/>
</dbReference>
<dbReference type="Gene3D" id="1.10.150.50">
    <property type="entry name" value="Transcription Factor, Ets-1"/>
    <property type="match status" value="2"/>
</dbReference>
<dbReference type="Pfam" id="PF07647">
    <property type="entry name" value="SAM_2"/>
    <property type="match status" value="1"/>
</dbReference>
<dbReference type="InterPro" id="IPR001660">
    <property type="entry name" value="SAM"/>
</dbReference>
<dbReference type="EMBL" id="RCHS01001807">
    <property type="protein sequence ID" value="RMX51324.1"/>
    <property type="molecule type" value="Genomic_DNA"/>
</dbReference>
<dbReference type="OrthoDB" id="1919336at2759"/>
<reference evidence="2 3" key="1">
    <citation type="journal article" date="2018" name="Sci. Rep.">
        <title>Comparative analysis of the Pocillopora damicornis genome highlights role of immune system in coral evolution.</title>
        <authorList>
            <person name="Cunning R."/>
            <person name="Bay R.A."/>
            <person name="Gillette P."/>
            <person name="Baker A.C."/>
            <person name="Traylor-Knowles N."/>
        </authorList>
    </citation>
    <scope>NUCLEOTIDE SEQUENCE [LARGE SCALE GENOMIC DNA]</scope>
    <source>
        <strain evidence="2">RSMAS</strain>
        <tissue evidence="2">Whole animal</tissue>
    </source>
</reference>
<feature type="domain" description="SAM" evidence="1">
    <location>
        <begin position="6"/>
        <end position="70"/>
    </location>
</feature>
<dbReference type="SMART" id="SM00454">
    <property type="entry name" value="SAM"/>
    <property type="match status" value="2"/>
</dbReference>